<name>W1J9T7_9GAMM</name>
<gene>
    <name evidence="1" type="ORF">XCR1_4290004</name>
</gene>
<dbReference type="InterPro" id="IPR018669">
    <property type="entry name" value="Toxin_HigB"/>
</dbReference>
<reference evidence="1 2" key="1">
    <citation type="submission" date="2013-11" db="EMBL/GenBank/DDBJ databases">
        <title>Draft genome sequence and annotation of the entomopathogenic bacterium, Xenorhabdus cabanillasi strain JM26.</title>
        <authorList>
            <person name="Gualtieri M."/>
            <person name="Ogier J.C."/>
            <person name="Pages S."/>
            <person name="Givaudan A."/>
            <person name="Gaudriault S."/>
        </authorList>
    </citation>
    <scope>NUCLEOTIDE SEQUENCE [LARGE SCALE GENOMIC DNA]</scope>
    <source>
        <strain evidence="1 2">JM26</strain>
    </source>
</reference>
<organism evidence="1 2">
    <name type="scientific">Xenorhabdus cabanillasii JM26</name>
    <dbReference type="NCBI Taxonomy" id="1427517"/>
    <lineage>
        <taxon>Bacteria</taxon>
        <taxon>Pseudomonadati</taxon>
        <taxon>Pseudomonadota</taxon>
        <taxon>Gammaproteobacteria</taxon>
        <taxon>Enterobacterales</taxon>
        <taxon>Morganellaceae</taxon>
        <taxon>Xenorhabdus</taxon>
    </lineage>
</organism>
<accession>W1J9T7</accession>
<dbReference type="EMBL" id="CBXE010000367">
    <property type="protein sequence ID" value="CDL86646.1"/>
    <property type="molecule type" value="Genomic_DNA"/>
</dbReference>
<sequence length="105" mass="12672">MGMHVISREPFDVAARRYPNSSTALDDLYRTLRRLRFSSPDEMKGVFPSLDRMKYREKWWVIDIGGNNLRVMFFADFERGKIFIKHISTHAEYDKLTDYYRRNKE</sequence>
<protein>
    <recommendedName>
        <fullName evidence="3">Cytoplasmic protein</fullName>
    </recommendedName>
</protein>
<proteinExistence type="predicted"/>
<dbReference type="Proteomes" id="UP000019197">
    <property type="component" value="Unassembled WGS sequence"/>
</dbReference>
<evidence type="ECO:0008006" key="3">
    <source>
        <dbReference type="Google" id="ProtNLM"/>
    </source>
</evidence>
<comment type="caution">
    <text evidence="1">The sequence shown here is derived from an EMBL/GenBank/DDBJ whole genome shotgun (WGS) entry which is preliminary data.</text>
</comment>
<dbReference type="Pfam" id="PF09907">
    <property type="entry name" value="HigB_toxin"/>
    <property type="match status" value="1"/>
</dbReference>
<evidence type="ECO:0000313" key="2">
    <source>
        <dbReference type="Proteomes" id="UP000019197"/>
    </source>
</evidence>
<dbReference type="GO" id="GO:0004519">
    <property type="term" value="F:endonuclease activity"/>
    <property type="evidence" value="ECO:0007669"/>
    <property type="project" value="InterPro"/>
</dbReference>
<dbReference type="AlphaFoldDB" id="W1J9T7"/>
<dbReference type="GO" id="GO:0110001">
    <property type="term" value="C:toxin-antitoxin complex"/>
    <property type="evidence" value="ECO:0007669"/>
    <property type="project" value="InterPro"/>
</dbReference>
<evidence type="ECO:0000313" key="1">
    <source>
        <dbReference type="EMBL" id="CDL86646.1"/>
    </source>
</evidence>
<dbReference type="GO" id="GO:0003723">
    <property type="term" value="F:RNA binding"/>
    <property type="evidence" value="ECO:0007669"/>
    <property type="project" value="InterPro"/>
</dbReference>